<evidence type="ECO:0000313" key="2">
    <source>
        <dbReference type="Proteomes" id="UP001345219"/>
    </source>
</evidence>
<dbReference type="AlphaFoldDB" id="A0AAN7Q6M1"/>
<keyword evidence="2" id="KW-1185">Reference proteome</keyword>
<proteinExistence type="predicted"/>
<dbReference type="Proteomes" id="UP001345219">
    <property type="component" value="Chromosome 5"/>
</dbReference>
<dbReference type="EMBL" id="JAXIOK010000010">
    <property type="protein sequence ID" value="KAK4760636.1"/>
    <property type="molecule type" value="Genomic_DNA"/>
</dbReference>
<evidence type="ECO:0000313" key="1">
    <source>
        <dbReference type="EMBL" id="KAK4760636.1"/>
    </source>
</evidence>
<protein>
    <submittedName>
        <fullName evidence="1">Uncharacterized protein</fullName>
    </submittedName>
</protein>
<reference evidence="1 2" key="1">
    <citation type="journal article" date="2023" name="Hortic Res">
        <title>Pangenome of water caltrop reveals structural variations and asymmetric subgenome divergence after allopolyploidization.</title>
        <authorList>
            <person name="Zhang X."/>
            <person name="Chen Y."/>
            <person name="Wang L."/>
            <person name="Yuan Y."/>
            <person name="Fang M."/>
            <person name="Shi L."/>
            <person name="Lu R."/>
            <person name="Comes H.P."/>
            <person name="Ma Y."/>
            <person name="Chen Y."/>
            <person name="Huang G."/>
            <person name="Zhou Y."/>
            <person name="Zheng Z."/>
            <person name="Qiu Y."/>
        </authorList>
    </citation>
    <scope>NUCLEOTIDE SEQUENCE [LARGE SCALE GENOMIC DNA]</scope>
    <source>
        <tissue evidence="1">Roots</tissue>
    </source>
</reference>
<sequence length="60" mass="6619">MATEDPIPAPVGTKQHNYSQMIMGAIQSLDDEDGSDYIEANYRLTSRGPTRGFSLTTLTR</sequence>
<comment type="caution">
    <text evidence="1">The sequence shown here is derived from an EMBL/GenBank/DDBJ whole genome shotgun (WGS) entry which is preliminary data.</text>
</comment>
<name>A0AAN7Q6M1_9MYRT</name>
<accession>A0AAN7Q6M1</accession>
<gene>
    <name evidence="1" type="ORF">SAY87_005529</name>
</gene>
<organism evidence="1 2">
    <name type="scientific">Trapa incisa</name>
    <dbReference type="NCBI Taxonomy" id="236973"/>
    <lineage>
        <taxon>Eukaryota</taxon>
        <taxon>Viridiplantae</taxon>
        <taxon>Streptophyta</taxon>
        <taxon>Embryophyta</taxon>
        <taxon>Tracheophyta</taxon>
        <taxon>Spermatophyta</taxon>
        <taxon>Magnoliopsida</taxon>
        <taxon>eudicotyledons</taxon>
        <taxon>Gunneridae</taxon>
        <taxon>Pentapetalae</taxon>
        <taxon>rosids</taxon>
        <taxon>malvids</taxon>
        <taxon>Myrtales</taxon>
        <taxon>Lythraceae</taxon>
        <taxon>Trapa</taxon>
    </lineage>
</organism>